<evidence type="ECO:0000256" key="4">
    <source>
        <dbReference type="ARBA" id="ARBA00022898"/>
    </source>
</evidence>
<comment type="catalytic activity">
    <reaction evidence="7 8">
        <text>L-tryptophan + H2O = indole + pyruvate + NH4(+)</text>
        <dbReference type="Rhea" id="RHEA:19553"/>
        <dbReference type="ChEBI" id="CHEBI:15361"/>
        <dbReference type="ChEBI" id="CHEBI:15377"/>
        <dbReference type="ChEBI" id="CHEBI:16881"/>
        <dbReference type="ChEBI" id="CHEBI:28938"/>
        <dbReference type="ChEBI" id="CHEBI:57912"/>
        <dbReference type="EC" id="4.1.99.1"/>
    </reaction>
</comment>
<accession>D5H9Y1</accession>
<dbReference type="PANTHER" id="PTHR32325:SF4">
    <property type="entry name" value="TRYPTOPHANASE"/>
    <property type="match status" value="1"/>
</dbReference>
<evidence type="ECO:0000256" key="9">
    <source>
        <dbReference type="PIRSR" id="PIRSR611166-50"/>
    </source>
</evidence>
<dbReference type="InterPro" id="IPR015421">
    <property type="entry name" value="PyrdxlP-dep_Trfase_major"/>
</dbReference>
<dbReference type="HOGENOM" id="CLU_047223_0_0_10"/>
<comment type="subunit">
    <text evidence="8">Homotetramer.</text>
</comment>
<dbReference type="AlphaFoldDB" id="D5H9Y1"/>
<dbReference type="KEGG" id="srm:SRM_01915"/>
<evidence type="ECO:0000313" key="12">
    <source>
        <dbReference type="Proteomes" id="UP000000933"/>
    </source>
</evidence>
<evidence type="ECO:0000256" key="7">
    <source>
        <dbReference type="ARBA" id="ARBA00047962"/>
    </source>
</evidence>
<dbReference type="Gene3D" id="3.40.640.10">
    <property type="entry name" value="Type I PLP-dependent aspartate aminotransferase-like (Major domain)"/>
    <property type="match status" value="1"/>
</dbReference>
<gene>
    <name evidence="8 11" type="primary">tnaA</name>
    <name evidence="11" type="ordered locus">SRM_01915</name>
</gene>
<dbReference type="EC" id="4.1.99.1" evidence="8"/>
<dbReference type="EMBL" id="FP565814">
    <property type="protein sequence ID" value="CBH24836.1"/>
    <property type="molecule type" value="Genomic_DNA"/>
</dbReference>
<evidence type="ECO:0000256" key="6">
    <source>
        <dbReference type="ARBA" id="ARBA00023239"/>
    </source>
</evidence>
<dbReference type="UniPathway" id="UPA00332">
    <property type="reaction ID" value="UER00452"/>
</dbReference>
<dbReference type="InterPro" id="IPR001597">
    <property type="entry name" value="ArAA_b-elim_lyase/Thr_aldolase"/>
</dbReference>
<evidence type="ECO:0000256" key="1">
    <source>
        <dbReference type="ARBA" id="ARBA00001933"/>
    </source>
</evidence>
<dbReference type="CDD" id="cd00617">
    <property type="entry name" value="Tnase_like"/>
    <property type="match status" value="1"/>
</dbReference>
<feature type="modified residue" description="N6-(pyridoxal phosphate)lysine" evidence="8 9">
    <location>
        <position position="258"/>
    </location>
</feature>
<name>D5H9Y1_SALRM</name>
<dbReference type="PIRSF" id="PIRSF001386">
    <property type="entry name" value="Trpase"/>
    <property type="match status" value="1"/>
</dbReference>
<dbReference type="Gene3D" id="3.90.1150.10">
    <property type="entry name" value="Aspartate Aminotransferase, domain 1"/>
    <property type="match status" value="1"/>
</dbReference>
<keyword evidence="6 8" id="KW-0456">Lyase</keyword>
<dbReference type="GO" id="GO:0009034">
    <property type="term" value="F:tryptophanase activity"/>
    <property type="evidence" value="ECO:0007669"/>
    <property type="project" value="UniProtKB-UniRule"/>
</dbReference>
<keyword evidence="5 8" id="KW-0823">Tryptophan catabolism</keyword>
<dbReference type="NCBIfam" id="NF009709">
    <property type="entry name" value="PRK13238.1"/>
    <property type="match status" value="1"/>
</dbReference>
<feature type="domain" description="Aromatic amino acid beta-eliminating lyase/threonine aldolase" evidence="10">
    <location>
        <begin position="48"/>
        <end position="421"/>
    </location>
</feature>
<evidence type="ECO:0000259" key="10">
    <source>
        <dbReference type="Pfam" id="PF01212"/>
    </source>
</evidence>
<sequence length="473" mass="51750">MEMDTIIEPFRIKSVEPIQLTSRAERERMIRDAHYNLFNLHADDVIIDLLTDSGTSAMSAAQWAGLMQGDESYAGSPSYFRFEEAVKDLMPFEHVIPTHQGRAAERILMGIVAGPDAKIPSNTHFDTTRANIEATGAEAVDLVIDAGHVPDAEHPFKGNINLDRLEALLDAEGDRVPIVMLTVTNNTGGGQPVSLANIRGAKALCDAHDVPLVLDACRFAENAYFIKQREDGYGDRSVKEIVREMFSHADGMTMSAKKDALVNIGGWLALDDDAWARKARSQLILTEGFPTYGGLAGRDLEAIAVGLQEIVDEDYLEYRMASTRYLGEALTELGVPIVKPVGGHAVYIDAKSLLPHIPPLDYPAQSLAVALYVTGGIRGVEIGSVMFGRQPDGSEEPADQELLRLAIPRRVYTQSHVDYVIECFEALVGRKGALCGYEITEEPPQLRHFTAHLRPKAPEAVHHETDGPVEASS</sequence>
<reference evidence="11 12" key="1">
    <citation type="journal article" date="2010" name="ISME J.">
        <title>Fine-scale evolution: genomic, phenotypic and ecological differentiation in two coexisting Salinibacter ruber strains.</title>
        <authorList>
            <person name="Pena A."/>
            <person name="Teeling H."/>
            <person name="Huerta-Cepas J."/>
            <person name="Santos F."/>
            <person name="Yarza P."/>
            <person name="Brito-Echeverria J."/>
            <person name="Lucio M."/>
            <person name="Schmitt-Kopplin P."/>
            <person name="Meseguer I."/>
            <person name="Schenowitz C."/>
            <person name="Dossat C."/>
            <person name="Barbe V."/>
            <person name="Dopazo J."/>
            <person name="Rossello-Mora R."/>
            <person name="Schuler M."/>
            <person name="Glockner F.O."/>
            <person name="Amann R."/>
            <person name="Gabaldon T."/>
            <person name="Anton J."/>
        </authorList>
    </citation>
    <scope>NUCLEOTIDE SEQUENCE [LARGE SCALE GENOMIC DNA]</scope>
    <source>
        <strain evidence="11 12">M8</strain>
    </source>
</reference>
<evidence type="ECO:0000256" key="3">
    <source>
        <dbReference type="ARBA" id="ARBA00009721"/>
    </source>
</evidence>
<organism evidence="11 12">
    <name type="scientific">Salinibacter ruber (strain M8)</name>
    <dbReference type="NCBI Taxonomy" id="761659"/>
    <lineage>
        <taxon>Bacteria</taxon>
        <taxon>Pseudomonadati</taxon>
        <taxon>Rhodothermota</taxon>
        <taxon>Rhodothermia</taxon>
        <taxon>Rhodothermales</taxon>
        <taxon>Salinibacteraceae</taxon>
        <taxon>Salinibacter</taxon>
    </lineage>
</organism>
<keyword evidence="4 8" id="KW-0663">Pyridoxal phosphate</keyword>
<dbReference type="Pfam" id="PF01212">
    <property type="entry name" value="Beta_elim_lyase"/>
    <property type="match status" value="1"/>
</dbReference>
<dbReference type="HAMAP" id="MF_00544">
    <property type="entry name" value="Tryptophanase"/>
    <property type="match status" value="1"/>
</dbReference>
<dbReference type="PANTHER" id="PTHR32325">
    <property type="entry name" value="BETA-ELIMINATING LYASE-LIKE PROTEIN-RELATED"/>
    <property type="match status" value="1"/>
</dbReference>
<dbReference type="SUPFAM" id="SSF53383">
    <property type="entry name" value="PLP-dependent transferases"/>
    <property type="match status" value="1"/>
</dbReference>
<reference evidence="12" key="2">
    <citation type="submission" date="2010-04" db="EMBL/GenBank/DDBJ databases">
        <title>Genome sequence of Salinibacter ruber M8.</title>
        <authorList>
            <consortium name="Genoscope"/>
        </authorList>
    </citation>
    <scope>NUCLEOTIDE SEQUENCE [LARGE SCALE GENOMIC DNA]</scope>
    <source>
        <strain evidence="12">M8</strain>
    </source>
</reference>
<comment type="cofactor">
    <cofactor evidence="1 8 9">
        <name>pyridoxal 5'-phosphate</name>
        <dbReference type="ChEBI" id="CHEBI:597326"/>
    </cofactor>
</comment>
<dbReference type="Proteomes" id="UP000000933">
    <property type="component" value="Chromosome"/>
</dbReference>
<evidence type="ECO:0000256" key="8">
    <source>
        <dbReference type="HAMAP-Rule" id="MF_00544"/>
    </source>
</evidence>
<evidence type="ECO:0000313" key="11">
    <source>
        <dbReference type="EMBL" id="CBH24836.1"/>
    </source>
</evidence>
<dbReference type="PATRIC" id="fig|761659.10.peg.2080"/>
<comment type="pathway">
    <text evidence="2 8">Amino-acid degradation; L-tryptophan degradation via pyruvate pathway; indole and pyruvate from L-tryptophan: step 1/1.</text>
</comment>
<proteinExistence type="inferred from homology"/>
<protein>
    <recommendedName>
        <fullName evidence="8">Tryptophanase</fullName>
        <ecNumber evidence="8">4.1.99.1</ecNumber>
    </recommendedName>
    <alternativeName>
        <fullName evidence="8">L-tryptophan indole-lyase</fullName>
        <shortName evidence="8">TNase</shortName>
    </alternativeName>
</protein>
<dbReference type="InterPro" id="IPR011166">
    <property type="entry name" value="Beta-eliminating_lyase"/>
</dbReference>
<evidence type="ECO:0000256" key="5">
    <source>
        <dbReference type="ARBA" id="ARBA00023079"/>
    </source>
</evidence>
<comment type="similarity">
    <text evidence="3 8">Belongs to the beta-eliminating lyase family.</text>
</comment>
<evidence type="ECO:0000256" key="2">
    <source>
        <dbReference type="ARBA" id="ARBA00004662"/>
    </source>
</evidence>
<dbReference type="InterPro" id="IPR015424">
    <property type="entry name" value="PyrdxlP-dep_Trfase"/>
</dbReference>
<dbReference type="InterPro" id="IPR013440">
    <property type="entry name" value="TNase"/>
</dbReference>
<dbReference type="InterPro" id="IPR015422">
    <property type="entry name" value="PyrdxlP-dep_Trfase_small"/>
</dbReference>